<keyword evidence="3 6" id="KW-0732">Signal</keyword>
<dbReference type="InterPro" id="IPR008758">
    <property type="entry name" value="Peptidase_S28"/>
</dbReference>
<feature type="signal peptide" evidence="6">
    <location>
        <begin position="1"/>
        <end position="19"/>
    </location>
</feature>
<dbReference type="GO" id="GO:0004180">
    <property type="term" value="F:carboxypeptidase activity"/>
    <property type="evidence" value="ECO:0007669"/>
    <property type="project" value="UniProtKB-KW"/>
</dbReference>
<proteinExistence type="inferred from homology"/>
<gene>
    <name evidence="7" type="ORF">PsYK624_025490</name>
</gene>
<organism evidence="7 8">
    <name type="scientific">Phanerochaete sordida</name>
    <dbReference type="NCBI Taxonomy" id="48140"/>
    <lineage>
        <taxon>Eukaryota</taxon>
        <taxon>Fungi</taxon>
        <taxon>Dikarya</taxon>
        <taxon>Basidiomycota</taxon>
        <taxon>Agaricomycotina</taxon>
        <taxon>Agaricomycetes</taxon>
        <taxon>Polyporales</taxon>
        <taxon>Phanerochaetaceae</taxon>
        <taxon>Phanerochaete</taxon>
    </lineage>
</organism>
<dbReference type="Pfam" id="PF05577">
    <property type="entry name" value="Peptidase_S28"/>
    <property type="match status" value="1"/>
</dbReference>
<keyword evidence="7" id="KW-0121">Carboxypeptidase</keyword>
<evidence type="ECO:0000256" key="6">
    <source>
        <dbReference type="SAM" id="SignalP"/>
    </source>
</evidence>
<keyword evidence="5" id="KW-0325">Glycoprotein</keyword>
<dbReference type="EMBL" id="BPQB01000004">
    <property type="protein sequence ID" value="GJE86469.1"/>
    <property type="molecule type" value="Genomic_DNA"/>
</dbReference>
<keyword evidence="2" id="KW-0645">Protease</keyword>
<dbReference type="GO" id="GO:0008239">
    <property type="term" value="F:dipeptidyl-peptidase activity"/>
    <property type="evidence" value="ECO:0007669"/>
    <property type="project" value="TreeGrafter"/>
</dbReference>
<comment type="similarity">
    <text evidence="1">Belongs to the peptidase S28 family.</text>
</comment>
<dbReference type="AlphaFoldDB" id="A0A9P3L9F5"/>
<accession>A0A9P3L9F5</accession>
<evidence type="ECO:0000256" key="5">
    <source>
        <dbReference type="ARBA" id="ARBA00023180"/>
    </source>
</evidence>
<feature type="chain" id="PRO_5040214608" evidence="6">
    <location>
        <begin position="20"/>
        <end position="529"/>
    </location>
</feature>
<evidence type="ECO:0000256" key="1">
    <source>
        <dbReference type="ARBA" id="ARBA00011079"/>
    </source>
</evidence>
<dbReference type="Proteomes" id="UP000703269">
    <property type="component" value="Unassembled WGS sequence"/>
</dbReference>
<dbReference type="GO" id="GO:0070008">
    <property type="term" value="F:serine-type exopeptidase activity"/>
    <property type="evidence" value="ECO:0007669"/>
    <property type="project" value="InterPro"/>
</dbReference>
<dbReference type="Gene3D" id="3.40.50.1820">
    <property type="entry name" value="alpha/beta hydrolase"/>
    <property type="match status" value="2"/>
</dbReference>
<dbReference type="SUPFAM" id="SSF53474">
    <property type="entry name" value="alpha/beta-Hydrolases"/>
    <property type="match status" value="1"/>
</dbReference>
<dbReference type="GO" id="GO:0006508">
    <property type="term" value="P:proteolysis"/>
    <property type="evidence" value="ECO:0007669"/>
    <property type="project" value="UniProtKB-KW"/>
</dbReference>
<reference evidence="7 8" key="1">
    <citation type="submission" date="2021-08" db="EMBL/GenBank/DDBJ databases">
        <title>Draft Genome Sequence of Phanerochaete sordida strain YK-624.</title>
        <authorList>
            <person name="Mori T."/>
            <person name="Dohra H."/>
            <person name="Suzuki T."/>
            <person name="Kawagishi H."/>
            <person name="Hirai H."/>
        </authorList>
    </citation>
    <scope>NUCLEOTIDE SEQUENCE [LARGE SCALE GENOMIC DNA]</scope>
    <source>
        <strain evidence="7 8">YK-624</strain>
    </source>
</reference>
<evidence type="ECO:0000256" key="4">
    <source>
        <dbReference type="ARBA" id="ARBA00022801"/>
    </source>
</evidence>
<keyword evidence="4" id="KW-0378">Hydrolase</keyword>
<evidence type="ECO:0000313" key="7">
    <source>
        <dbReference type="EMBL" id="GJE86469.1"/>
    </source>
</evidence>
<evidence type="ECO:0000256" key="3">
    <source>
        <dbReference type="ARBA" id="ARBA00022729"/>
    </source>
</evidence>
<comment type="caution">
    <text evidence="7">The sequence shown here is derived from an EMBL/GenBank/DDBJ whole genome shotgun (WGS) entry which is preliminary data.</text>
</comment>
<dbReference type="OrthoDB" id="1735038at2759"/>
<protein>
    <submittedName>
        <fullName evidence="7">Serine carboxypeptidase S28</fullName>
    </submittedName>
</protein>
<keyword evidence="8" id="KW-1185">Reference proteome</keyword>
<dbReference type="PANTHER" id="PTHR11010">
    <property type="entry name" value="PROTEASE S28 PRO-X CARBOXYPEPTIDASE-RELATED"/>
    <property type="match status" value="1"/>
</dbReference>
<sequence length="529" mass="57936">MAFLHSLLVLLPLLASACAQLKAPNANLPRPPAVPPVTGPDGPVYHSVTGATLPPLNTTYYFDQLIDHTNPKLGTFKQRYWHTWEWYEKGGPIILFTPGEGNADGYTGYLVNRTINGQIAQQEHGATIVIEHRYYGETNPFSDMSDKNLKYHTIQQAIDDLEYFAKTVKLAMPGGDSVGPAEAPWVLVGGSYSGALTSWTMVNKPGLFRAGYASSAVVEAIVDFWQYFEPARQYMPKNCSADVEAVISHVDTVLTTGTTSQISQLKSLFGLSALTHADDVASAFRNNLWDWQSLSPSTGPNGTFYQFCDALEVKNGVSASASGWGVDHALDAWAKFWNNGYLKNLCDGESIVDCLGTYDPTNPLFTDISVGNDYRSWTWIVCNEVGWYQDAAPTGVPSLVSRLVQPAYDARSCSLFFPATFPEGSSPLPDIAQTNVAYEGWNVHIDRLFFANGQRDPWRAATVSADDHYVPSTPQQQIAVSDGFHCSDLSTANANVDATVKAVQQQALKAIHGWLQGFVPAKRELVQEV</sequence>
<name>A0A9P3L9F5_9APHY</name>
<dbReference type="PANTHER" id="PTHR11010:SF23">
    <property type="entry name" value="SERINE PEPTIDASE"/>
    <property type="match status" value="1"/>
</dbReference>
<dbReference type="InterPro" id="IPR029058">
    <property type="entry name" value="AB_hydrolase_fold"/>
</dbReference>
<evidence type="ECO:0000313" key="8">
    <source>
        <dbReference type="Proteomes" id="UP000703269"/>
    </source>
</evidence>
<evidence type="ECO:0000256" key="2">
    <source>
        <dbReference type="ARBA" id="ARBA00022670"/>
    </source>
</evidence>